<keyword evidence="7" id="KW-0067">ATP-binding</keyword>
<dbReference type="Pfam" id="PF00772">
    <property type="entry name" value="DnaB"/>
    <property type="match status" value="1"/>
</dbReference>
<dbReference type="InterPro" id="IPR016136">
    <property type="entry name" value="DNA_helicase_N/primase_C"/>
</dbReference>
<evidence type="ECO:0000256" key="8">
    <source>
        <dbReference type="ARBA" id="ARBA00023125"/>
    </source>
</evidence>
<keyword evidence="5" id="KW-0378">Hydrolase</keyword>
<keyword evidence="9" id="KW-0413">Isomerase</keyword>
<reference evidence="13" key="2">
    <citation type="submission" date="2021-04" db="EMBL/GenBank/DDBJ databases">
        <authorList>
            <person name="Gilroy R."/>
        </authorList>
    </citation>
    <scope>NUCLEOTIDE SEQUENCE</scope>
    <source>
        <strain evidence="13">ChiBcec8-14828</strain>
    </source>
</reference>
<evidence type="ECO:0000256" key="6">
    <source>
        <dbReference type="ARBA" id="ARBA00022806"/>
    </source>
</evidence>
<evidence type="ECO:0000256" key="4">
    <source>
        <dbReference type="ARBA" id="ARBA00022741"/>
    </source>
</evidence>
<comment type="catalytic activity">
    <reaction evidence="11">
        <text>ATP + H2O = ADP + phosphate + H(+)</text>
        <dbReference type="Rhea" id="RHEA:13065"/>
        <dbReference type="ChEBI" id="CHEBI:15377"/>
        <dbReference type="ChEBI" id="CHEBI:15378"/>
        <dbReference type="ChEBI" id="CHEBI:30616"/>
        <dbReference type="ChEBI" id="CHEBI:43474"/>
        <dbReference type="ChEBI" id="CHEBI:456216"/>
        <dbReference type="EC" id="5.6.2.3"/>
    </reaction>
</comment>
<dbReference type="InterPro" id="IPR007694">
    <property type="entry name" value="DNA_helicase_DnaB-like_C"/>
</dbReference>
<evidence type="ECO:0000313" key="14">
    <source>
        <dbReference type="Proteomes" id="UP000824209"/>
    </source>
</evidence>
<dbReference type="Gene3D" id="3.40.50.300">
    <property type="entry name" value="P-loop containing nucleotide triphosphate hydrolases"/>
    <property type="match status" value="1"/>
</dbReference>
<dbReference type="InterPro" id="IPR036185">
    <property type="entry name" value="DNA_heli_DnaB-like_N_sf"/>
</dbReference>
<sequence>MEQLIDIAESAVVGAIILDAKACADIFPRLSPDMFFNETMKELYKAAYRLQARGETVDAVTIQGEAGAQYQQSIILCAETAPSIANASAYAAVVRNRWRVRTMQTEMGELLVDADWDADQLTARLEKIVDMQRLIASSEEGGSVRAFDTCIDDFLQDLETPDDALQSGWGCFDRLGFFERGNAVVLAGRPGCGKTDLAVNIAARAALHHRVLYLSLEVPRKQIMRRIVSRITKISGVRLHQKKCTPDEIESAKKAVSLLGEQTKLFLDDTPALSLEDVTARVFQYQPELLVVDHIGLMAGKHNQKEWERLSEITAGLKALAKRHNLVVMELVQLNRNVDRQRGAPVLADLRGSGTIEQDADVVVMLAPDVEDECEEERRVEAFVRKNRSGPLATVDLAWIPKWSRYTEIVDFEPPEVQKEPCPFEQTKMK</sequence>
<protein>
    <recommendedName>
        <fullName evidence="10">DNA 5'-3' helicase</fullName>
        <ecNumber evidence="10">5.6.2.3</ecNumber>
    </recommendedName>
</protein>
<evidence type="ECO:0000256" key="2">
    <source>
        <dbReference type="ARBA" id="ARBA00022515"/>
    </source>
</evidence>
<dbReference type="Gene3D" id="1.10.860.10">
    <property type="entry name" value="DNAb Helicase, Chain A"/>
    <property type="match status" value="1"/>
</dbReference>
<evidence type="ECO:0000256" key="11">
    <source>
        <dbReference type="ARBA" id="ARBA00048954"/>
    </source>
</evidence>
<dbReference type="InterPro" id="IPR027417">
    <property type="entry name" value="P-loop_NTPase"/>
</dbReference>
<evidence type="ECO:0000256" key="7">
    <source>
        <dbReference type="ARBA" id="ARBA00022840"/>
    </source>
</evidence>
<dbReference type="GO" id="GO:0005829">
    <property type="term" value="C:cytosol"/>
    <property type="evidence" value="ECO:0007669"/>
    <property type="project" value="TreeGrafter"/>
</dbReference>
<dbReference type="GO" id="GO:0016787">
    <property type="term" value="F:hydrolase activity"/>
    <property type="evidence" value="ECO:0007669"/>
    <property type="project" value="UniProtKB-KW"/>
</dbReference>
<dbReference type="InterPro" id="IPR007693">
    <property type="entry name" value="DNA_helicase_DnaB-like_N"/>
</dbReference>
<evidence type="ECO:0000256" key="3">
    <source>
        <dbReference type="ARBA" id="ARBA00022705"/>
    </source>
</evidence>
<evidence type="ECO:0000313" key="13">
    <source>
        <dbReference type="EMBL" id="HJB39068.1"/>
    </source>
</evidence>
<dbReference type="Pfam" id="PF03796">
    <property type="entry name" value="DnaB_C"/>
    <property type="match status" value="1"/>
</dbReference>
<dbReference type="GO" id="GO:1990077">
    <property type="term" value="C:primosome complex"/>
    <property type="evidence" value="ECO:0007669"/>
    <property type="project" value="UniProtKB-KW"/>
</dbReference>
<accession>A0A9D2M2A0</accession>
<dbReference type="EC" id="5.6.2.3" evidence="10"/>
<keyword evidence="4" id="KW-0547">Nucleotide-binding</keyword>
<organism evidence="13 14">
    <name type="scientific">Candidatus Ruthenibacterium avium</name>
    <dbReference type="NCBI Taxonomy" id="2838751"/>
    <lineage>
        <taxon>Bacteria</taxon>
        <taxon>Bacillati</taxon>
        <taxon>Bacillota</taxon>
        <taxon>Clostridia</taxon>
        <taxon>Eubacteriales</taxon>
        <taxon>Oscillospiraceae</taxon>
        <taxon>Ruthenibacterium</taxon>
    </lineage>
</organism>
<dbReference type="InterPro" id="IPR003593">
    <property type="entry name" value="AAA+_ATPase"/>
</dbReference>
<reference evidence="13" key="1">
    <citation type="journal article" date="2021" name="PeerJ">
        <title>Extensive microbial diversity within the chicken gut microbiome revealed by metagenomics and culture.</title>
        <authorList>
            <person name="Gilroy R."/>
            <person name="Ravi A."/>
            <person name="Getino M."/>
            <person name="Pursley I."/>
            <person name="Horton D.L."/>
            <person name="Alikhan N.F."/>
            <person name="Baker D."/>
            <person name="Gharbi K."/>
            <person name="Hall N."/>
            <person name="Watson M."/>
            <person name="Adriaenssens E.M."/>
            <person name="Foster-Nyarko E."/>
            <person name="Jarju S."/>
            <person name="Secka A."/>
            <person name="Antonio M."/>
            <person name="Oren A."/>
            <person name="Chaudhuri R.R."/>
            <person name="La Ragione R."/>
            <person name="Hildebrand F."/>
            <person name="Pallen M.J."/>
        </authorList>
    </citation>
    <scope>NUCLEOTIDE SEQUENCE</scope>
    <source>
        <strain evidence="13">ChiBcec8-14828</strain>
    </source>
</reference>
<dbReference type="SMART" id="SM00382">
    <property type="entry name" value="AAA"/>
    <property type="match status" value="1"/>
</dbReference>
<dbReference type="EMBL" id="DWYA01000014">
    <property type="protein sequence ID" value="HJB39068.1"/>
    <property type="molecule type" value="Genomic_DNA"/>
</dbReference>
<dbReference type="PANTHER" id="PTHR30153">
    <property type="entry name" value="REPLICATIVE DNA HELICASE DNAB"/>
    <property type="match status" value="1"/>
</dbReference>
<dbReference type="GO" id="GO:0043139">
    <property type="term" value="F:5'-3' DNA helicase activity"/>
    <property type="evidence" value="ECO:0007669"/>
    <property type="project" value="UniProtKB-EC"/>
</dbReference>
<dbReference type="SUPFAM" id="SSF48024">
    <property type="entry name" value="N-terminal domain of DnaB helicase"/>
    <property type="match status" value="1"/>
</dbReference>
<dbReference type="SUPFAM" id="SSF52540">
    <property type="entry name" value="P-loop containing nucleoside triphosphate hydrolases"/>
    <property type="match status" value="1"/>
</dbReference>
<dbReference type="GO" id="GO:0005524">
    <property type="term" value="F:ATP binding"/>
    <property type="evidence" value="ECO:0007669"/>
    <property type="project" value="UniProtKB-KW"/>
</dbReference>
<dbReference type="PANTHER" id="PTHR30153:SF2">
    <property type="entry name" value="REPLICATIVE DNA HELICASE"/>
    <property type="match status" value="1"/>
</dbReference>
<proteinExistence type="inferred from homology"/>
<comment type="similarity">
    <text evidence="1">Belongs to the helicase family. DnaB subfamily.</text>
</comment>
<keyword evidence="2" id="KW-0639">Primosome</keyword>
<keyword evidence="6" id="KW-0347">Helicase</keyword>
<keyword evidence="8" id="KW-0238">DNA-binding</keyword>
<dbReference type="GO" id="GO:0003677">
    <property type="term" value="F:DNA binding"/>
    <property type="evidence" value="ECO:0007669"/>
    <property type="project" value="UniProtKB-KW"/>
</dbReference>
<name>A0A9D2M2A0_9FIRM</name>
<evidence type="ECO:0000256" key="1">
    <source>
        <dbReference type="ARBA" id="ARBA00008428"/>
    </source>
</evidence>
<evidence type="ECO:0000259" key="12">
    <source>
        <dbReference type="PROSITE" id="PS51199"/>
    </source>
</evidence>
<keyword evidence="3" id="KW-0235">DNA replication</keyword>
<evidence type="ECO:0000256" key="10">
    <source>
        <dbReference type="ARBA" id="ARBA00044969"/>
    </source>
</evidence>
<dbReference type="AlphaFoldDB" id="A0A9D2M2A0"/>
<evidence type="ECO:0000256" key="9">
    <source>
        <dbReference type="ARBA" id="ARBA00023235"/>
    </source>
</evidence>
<dbReference type="Proteomes" id="UP000824209">
    <property type="component" value="Unassembled WGS sequence"/>
</dbReference>
<gene>
    <name evidence="13" type="ORF">H9943_01575</name>
</gene>
<feature type="domain" description="SF4 helicase" evidence="12">
    <location>
        <begin position="158"/>
        <end position="413"/>
    </location>
</feature>
<dbReference type="PROSITE" id="PS51199">
    <property type="entry name" value="SF4_HELICASE"/>
    <property type="match status" value="1"/>
</dbReference>
<comment type="caution">
    <text evidence="13">The sequence shown here is derived from an EMBL/GenBank/DDBJ whole genome shotgun (WGS) entry which is preliminary data.</text>
</comment>
<evidence type="ECO:0000256" key="5">
    <source>
        <dbReference type="ARBA" id="ARBA00022801"/>
    </source>
</evidence>
<dbReference type="GO" id="GO:0006269">
    <property type="term" value="P:DNA replication, synthesis of primer"/>
    <property type="evidence" value="ECO:0007669"/>
    <property type="project" value="UniProtKB-KW"/>
</dbReference>